<name>A0A7X5R095_9MICO</name>
<keyword evidence="3" id="KW-1185">Reference proteome</keyword>
<dbReference type="Proteomes" id="UP000541033">
    <property type="component" value="Unassembled WGS sequence"/>
</dbReference>
<feature type="transmembrane region" description="Helical" evidence="1">
    <location>
        <begin position="6"/>
        <end position="26"/>
    </location>
</feature>
<protein>
    <submittedName>
        <fullName evidence="2">Uncharacterized protein</fullName>
    </submittedName>
</protein>
<evidence type="ECO:0000256" key="1">
    <source>
        <dbReference type="SAM" id="Phobius"/>
    </source>
</evidence>
<keyword evidence="1" id="KW-0812">Transmembrane</keyword>
<evidence type="ECO:0000313" key="2">
    <source>
        <dbReference type="EMBL" id="NIH53294.1"/>
    </source>
</evidence>
<dbReference type="EMBL" id="JAAMOX010000001">
    <property type="protein sequence ID" value="NIH53294.1"/>
    <property type="molecule type" value="Genomic_DNA"/>
</dbReference>
<evidence type="ECO:0000313" key="3">
    <source>
        <dbReference type="Proteomes" id="UP000541033"/>
    </source>
</evidence>
<organism evidence="2 3">
    <name type="scientific">Lysinibacter cavernae</name>
    <dbReference type="NCBI Taxonomy" id="1640652"/>
    <lineage>
        <taxon>Bacteria</taxon>
        <taxon>Bacillati</taxon>
        <taxon>Actinomycetota</taxon>
        <taxon>Actinomycetes</taxon>
        <taxon>Micrococcales</taxon>
        <taxon>Microbacteriaceae</taxon>
        <taxon>Lysinibacter</taxon>
    </lineage>
</organism>
<dbReference type="AlphaFoldDB" id="A0A7X5R095"/>
<reference evidence="2 3" key="1">
    <citation type="submission" date="2020-02" db="EMBL/GenBank/DDBJ databases">
        <title>Sequencing the genomes of 1000 actinobacteria strains.</title>
        <authorList>
            <person name="Klenk H.-P."/>
        </authorList>
    </citation>
    <scope>NUCLEOTIDE SEQUENCE [LARGE SCALE GENOMIC DNA]</scope>
    <source>
        <strain evidence="2 3">DSM 27960</strain>
    </source>
</reference>
<sequence>MAGALTFLMFAGIFALVLTGCMLLAARARRRGISGHLLGVVQEIYHPTAFESQHEVESQEERLATKPAPSDT</sequence>
<comment type="caution">
    <text evidence="2">The sequence shown here is derived from an EMBL/GenBank/DDBJ whole genome shotgun (WGS) entry which is preliminary data.</text>
</comment>
<proteinExistence type="predicted"/>
<dbReference type="RefSeq" id="WP_208402446.1">
    <property type="nucleotide sequence ID" value="NZ_JAAMOX010000001.1"/>
</dbReference>
<gene>
    <name evidence="2" type="ORF">FHX76_001162</name>
</gene>
<accession>A0A7X5R095</accession>
<keyword evidence="1" id="KW-1133">Transmembrane helix</keyword>
<keyword evidence="1" id="KW-0472">Membrane</keyword>